<gene>
    <name evidence="2" type="ORF">HW542_08700</name>
</gene>
<dbReference type="RefSeq" id="WP_267310084.1">
    <property type="nucleotide sequence ID" value="NZ_JABXXV010000004.1"/>
</dbReference>
<feature type="binding site" evidence="1">
    <location>
        <position position="227"/>
    </location>
    <ligand>
        <name>Fe cation</name>
        <dbReference type="ChEBI" id="CHEBI:24875"/>
    </ligand>
</feature>
<evidence type="ECO:0000256" key="1">
    <source>
        <dbReference type="HAMAP-Rule" id="MF_02093"/>
    </source>
</evidence>
<dbReference type="NCBIfam" id="TIGR03753">
    <property type="entry name" value="blh_monoox"/>
    <property type="match status" value="1"/>
</dbReference>
<comment type="caution">
    <text evidence="2">The sequence shown here is derived from an EMBL/GenBank/DDBJ whole genome shotgun (WGS) entry which is preliminary data.</text>
</comment>
<accession>A0ABX2P4P9</accession>
<dbReference type="Pfam" id="PF15461">
    <property type="entry name" value="BCD"/>
    <property type="match status" value="1"/>
</dbReference>
<comment type="caution">
    <text evidence="1">Lacks conserved residue(s) required for the propagation of feature annotation.</text>
</comment>
<dbReference type="HAMAP" id="MF_02093">
    <property type="entry name" value="Beta_carotene_diox"/>
    <property type="match status" value="1"/>
</dbReference>
<feature type="transmembrane region" description="Helical" evidence="1">
    <location>
        <begin position="246"/>
        <end position="269"/>
    </location>
</feature>
<protein>
    <recommendedName>
        <fullName evidence="1">Probable beta-carotene 15,15'-dioxygenase</fullName>
        <ecNumber evidence="1">1.13.11.63</ecNumber>
    </recommendedName>
</protein>
<keyword evidence="1" id="KW-1133">Transmembrane helix</keyword>
<feature type="transmembrane region" description="Helical" evidence="1">
    <location>
        <begin position="75"/>
        <end position="93"/>
    </location>
</feature>
<evidence type="ECO:0000313" key="2">
    <source>
        <dbReference type="EMBL" id="NVN46885.1"/>
    </source>
</evidence>
<evidence type="ECO:0000313" key="3">
    <source>
        <dbReference type="Proteomes" id="UP001516351"/>
    </source>
</evidence>
<keyword evidence="1" id="KW-0223">Dioxygenase</keyword>
<dbReference type="InterPro" id="IPR022270">
    <property type="entry name" value="Blh_diox"/>
</dbReference>
<dbReference type="EC" id="1.13.11.63" evidence="1"/>
<feature type="transmembrane region" description="Helical" evidence="1">
    <location>
        <begin position="168"/>
        <end position="186"/>
    </location>
</feature>
<comment type="similarity">
    <text evidence="1">Belongs to the Brp/Blh beta-carotene diooxygenase family.</text>
</comment>
<comment type="subcellular location">
    <subcellularLocation>
        <location evidence="1">Cell membrane</location>
        <topology evidence="1">Multi-pass membrane protein</topology>
    </subcellularLocation>
</comment>
<keyword evidence="3" id="KW-1185">Reference proteome</keyword>
<feature type="binding site" evidence="1">
    <location>
        <position position="115"/>
    </location>
    <ligand>
        <name>Fe cation</name>
        <dbReference type="ChEBI" id="CHEBI:24875"/>
    </ligand>
</feature>
<proteinExistence type="inferred from homology"/>
<comment type="cofactor">
    <cofactor evidence="1">
        <name>Fe(2+)</name>
        <dbReference type="ChEBI" id="CHEBI:29033"/>
    </cofactor>
</comment>
<keyword evidence="1" id="KW-0408">Iron</keyword>
<comment type="function">
    <text evidence="1">Catalyzes the cleavage of beta-carotene at its central double bond (15,15') to yield two molecules of all-trans-retinal.</text>
</comment>
<organism evidence="2 3">
    <name type="scientific">Asaia spathodeae</name>
    <dbReference type="NCBI Taxonomy" id="657016"/>
    <lineage>
        <taxon>Bacteria</taxon>
        <taxon>Pseudomonadati</taxon>
        <taxon>Pseudomonadota</taxon>
        <taxon>Alphaproteobacteria</taxon>
        <taxon>Acetobacterales</taxon>
        <taxon>Acetobacteraceae</taxon>
        <taxon>Asaia</taxon>
    </lineage>
</organism>
<sequence>MRASDRVSSGAPLVSMTGRHDPFLRLYWGCAVILAAATILTSSTLLALAAIILFGLPHGALDGEMARQILRPRYGAAWFILFALPYLALLALVLVLWRLYPPATLTGFLALSLWHFGSETRENGTPILSALVWGGASLILPSVFHPAATASLLSAMAPPVHLTSPPFWLVWLFPFWVMAASAWLGATPCEKRLEKLGLLCGLNAVFVVLPPLQAFMIYFIFQHAPAHVATLVEDRRWERLVSARAALRYSLSLTVATLIIGALLIPFYTGPMVERLLSLTFQLLAALTLPHMVFDFLTGRIEEEAQRCSAIRPV</sequence>
<keyword evidence="1" id="KW-0472">Membrane</keyword>
<feature type="binding site" evidence="1">
    <location>
        <position position="223"/>
    </location>
    <ligand>
        <name>Fe cation</name>
        <dbReference type="ChEBI" id="CHEBI:24875"/>
    </ligand>
</feature>
<keyword evidence="1 2" id="KW-0560">Oxidoreductase</keyword>
<keyword evidence="1" id="KW-0479">Metal-binding</keyword>
<feature type="transmembrane region" description="Helical" evidence="1">
    <location>
        <begin position="198"/>
        <end position="221"/>
    </location>
</feature>
<reference evidence="2 3" key="1">
    <citation type="submission" date="2020-06" db="EMBL/GenBank/DDBJ databases">
        <title>Synonyms of Asaia species.</title>
        <authorList>
            <person name="Sombolestani A."/>
        </authorList>
    </citation>
    <scope>NUCLEOTIDE SEQUENCE [LARGE SCALE GENOMIC DNA]</scope>
    <source>
        <strain evidence="2 3">LMG 27047</strain>
    </source>
</reference>
<dbReference type="Proteomes" id="UP001516351">
    <property type="component" value="Unassembled WGS sequence"/>
</dbReference>
<keyword evidence="1" id="KW-0812">Transmembrane</keyword>
<feature type="binding site" evidence="1">
    <location>
        <position position="58"/>
    </location>
    <ligand>
        <name>Fe cation</name>
        <dbReference type="ChEBI" id="CHEBI:24875"/>
    </ligand>
</feature>
<dbReference type="EMBL" id="JABXXV010000004">
    <property type="protein sequence ID" value="NVN46885.1"/>
    <property type="molecule type" value="Genomic_DNA"/>
</dbReference>
<feature type="transmembrane region" description="Helical" evidence="1">
    <location>
        <begin position="128"/>
        <end position="148"/>
    </location>
</feature>
<dbReference type="GO" id="GO:0003834">
    <property type="term" value="F:beta-carotene 15,15'-dioxygenase activity"/>
    <property type="evidence" value="ECO:0007669"/>
    <property type="project" value="UniProtKB-EC"/>
</dbReference>
<comment type="catalytic activity">
    <reaction evidence="1">
        <text>all-trans-beta-carotene + O2 = 2 all-trans-retinal</text>
        <dbReference type="Rhea" id="RHEA:32887"/>
        <dbReference type="ChEBI" id="CHEBI:15379"/>
        <dbReference type="ChEBI" id="CHEBI:17579"/>
        <dbReference type="ChEBI" id="CHEBI:17898"/>
        <dbReference type="EC" id="1.13.11.63"/>
    </reaction>
</comment>
<keyword evidence="1" id="KW-1003">Cell membrane</keyword>
<name>A0ABX2P4P9_9PROT</name>
<feature type="transmembrane region" description="Helical" evidence="1">
    <location>
        <begin position="26"/>
        <end position="54"/>
    </location>
</feature>